<reference evidence="4 5" key="1">
    <citation type="submission" date="2024-10" db="EMBL/GenBank/DDBJ databases">
        <title>Updated reference genomes for cyclostephanoid diatoms.</title>
        <authorList>
            <person name="Roberts W.R."/>
            <person name="Alverson A.J."/>
        </authorList>
    </citation>
    <scope>NUCLEOTIDE SEQUENCE [LARGE SCALE GENOMIC DNA]</scope>
    <source>
        <strain evidence="4 5">AJA232-27</strain>
    </source>
</reference>
<name>A0ABD3MFG9_9STRA</name>
<dbReference type="InterPro" id="IPR005114">
    <property type="entry name" value="Helicase_assoc"/>
</dbReference>
<dbReference type="AlphaFoldDB" id="A0ABD3MFG9"/>
<evidence type="ECO:0000256" key="1">
    <source>
        <dbReference type="SAM" id="Coils"/>
    </source>
</evidence>
<feature type="coiled-coil region" evidence="1">
    <location>
        <begin position="158"/>
        <end position="192"/>
    </location>
</feature>
<organism evidence="4 5">
    <name type="scientific">Discostella pseudostelligera</name>
    <dbReference type="NCBI Taxonomy" id="259834"/>
    <lineage>
        <taxon>Eukaryota</taxon>
        <taxon>Sar</taxon>
        <taxon>Stramenopiles</taxon>
        <taxon>Ochrophyta</taxon>
        <taxon>Bacillariophyta</taxon>
        <taxon>Coscinodiscophyceae</taxon>
        <taxon>Thalassiosirophycidae</taxon>
        <taxon>Stephanodiscales</taxon>
        <taxon>Stephanodiscaceae</taxon>
        <taxon>Discostella</taxon>
    </lineage>
</organism>
<evidence type="ECO:0000313" key="4">
    <source>
        <dbReference type="EMBL" id="KAL3762841.1"/>
    </source>
</evidence>
<dbReference type="EMBL" id="JALLBG020000130">
    <property type="protein sequence ID" value="KAL3762841.1"/>
    <property type="molecule type" value="Genomic_DNA"/>
</dbReference>
<keyword evidence="1" id="KW-0175">Coiled coil</keyword>
<evidence type="ECO:0000259" key="3">
    <source>
        <dbReference type="Pfam" id="PF03457"/>
    </source>
</evidence>
<feature type="region of interest" description="Disordered" evidence="2">
    <location>
        <begin position="237"/>
        <end position="264"/>
    </location>
</feature>
<proteinExistence type="predicted"/>
<dbReference type="Proteomes" id="UP001530293">
    <property type="component" value="Unassembled WGS sequence"/>
</dbReference>
<accession>A0ABD3MFG9</accession>
<comment type="caution">
    <text evidence="4">The sequence shown here is derived from an EMBL/GenBank/DDBJ whole genome shotgun (WGS) entry which is preliminary data.</text>
</comment>
<keyword evidence="5" id="KW-1185">Reference proteome</keyword>
<feature type="domain" description="Helicase-associated" evidence="3">
    <location>
        <begin position="216"/>
        <end position="303"/>
    </location>
</feature>
<sequence length="511" mass="57210">MNAATDMGHDAPIIDGDPTVGVDDNAPRMHELFAADMIAQAAQAIAASASSYNIPTFAMTFAAADDDVDEYGVEQTNADAATNSTAADNIHVTCENANDVHTEQHNLAPCEDSMTSAVTAAPSGLALHTAATHPSAASMNRVTNVPQFHHCPAETMTMDELLEEQNRAQLELNRAEEEVHRAKVLLDNATQHKSNIDARVKALTESSVDALLNENSKWNEMYKQLVEYKQAHGHCHLMRSPKQQPQRNKTVGKKNTKSSSEKGNTLQALGAWASQARLDARRPEGHPDRLEAYKVLALDRLGFDWEPRENYWLDMYEQLKAYLKTSGGRMPPRFINNKKFALGQWCDTQLDNYRKLQSGKKGAYITPRKIEMLEEIGFVWDKRGHVWRENYERLKEFKAKYGHCNATASKNGGDKSFGMWLTKQKGKYINWLEGKTTSKDFSLTDEQAALMDEIGFSECVEFDRRRQNGGRRSSKVICDSENRKIDGTVNASGEDIESVAIDRIIEPFFDS</sequence>
<dbReference type="PANTHER" id="PTHR33418">
    <property type="entry name" value="HELICASE-ASSOCIATED"/>
    <property type="match status" value="1"/>
</dbReference>
<gene>
    <name evidence="4" type="ORF">ACHAWU_000988</name>
</gene>
<dbReference type="Gene3D" id="6.10.140.530">
    <property type="match status" value="3"/>
</dbReference>
<dbReference type="Pfam" id="PF03457">
    <property type="entry name" value="HA"/>
    <property type="match status" value="3"/>
</dbReference>
<dbReference type="PANTHER" id="PTHR33418:SF1">
    <property type="entry name" value="HELICASE-ASSOCIATED DOMAIN-CONTAINING PROTEIN"/>
    <property type="match status" value="1"/>
</dbReference>
<evidence type="ECO:0000256" key="2">
    <source>
        <dbReference type="SAM" id="MobiDB-lite"/>
    </source>
</evidence>
<protein>
    <recommendedName>
        <fullName evidence="3">Helicase-associated domain-containing protein</fullName>
    </recommendedName>
</protein>
<feature type="domain" description="Helicase-associated" evidence="3">
    <location>
        <begin position="386"/>
        <end position="456"/>
    </location>
</feature>
<evidence type="ECO:0000313" key="5">
    <source>
        <dbReference type="Proteomes" id="UP001530293"/>
    </source>
</evidence>
<feature type="domain" description="Helicase-associated" evidence="3">
    <location>
        <begin position="309"/>
        <end position="378"/>
    </location>
</feature>